<protein>
    <submittedName>
        <fullName evidence="2">Uncharacterized protein</fullName>
    </submittedName>
</protein>
<dbReference type="EMBL" id="CAXITT010000029">
    <property type="protein sequence ID" value="CAL1528225.1"/>
    <property type="molecule type" value="Genomic_DNA"/>
</dbReference>
<comment type="caution">
    <text evidence="2">The sequence shown here is derived from an EMBL/GenBank/DDBJ whole genome shotgun (WGS) entry which is preliminary data.</text>
</comment>
<dbReference type="AlphaFoldDB" id="A0AAV2H3R3"/>
<feature type="chain" id="PRO_5043785631" evidence="1">
    <location>
        <begin position="23"/>
        <end position="194"/>
    </location>
</feature>
<name>A0AAV2H3R3_LYMST</name>
<dbReference type="InterPro" id="IPR013783">
    <property type="entry name" value="Ig-like_fold"/>
</dbReference>
<sequence length="194" mass="21812">MIYLSKSLFCLYILLDVLNGYGHILDKSTVREGDQFTINCSLKRALSGKTGSYELRTLFIIRMSSNGSQETIAAYFTYKKAEKNNFNRPWIFKGFEQRYQKGSDSDLCISVEVVDAKCSDATQYMCRGLYKTNVSLSSDAIEELKRDASCDKKEVSTAAGVHIKTPKRNSARQEATPMRWQLVGAIITVGMLAK</sequence>
<feature type="signal peptide" evidence="1">
    <location>
        <begin position="1"/>
        <end position="22"/>
    </location>
</feature>
<gene>
    <name evidence="2" type="ORF">GSLYS_00002395001</name>
</gene>
<proteinExistence type="predicted"/>
<keyword evidence="1" id="KW-0732">Signal</keyword>
<organism evidence="2 3">
    <name type="scientific">Lymnaea stagnalis</name>
    <name type="common">Great pond snail</name>
    <name type="synonym">Helix stagnalis</name>
    <dbReference type="NCBI Taxonomy" id="6523"/>
    <lineage>
        <taxon>Eukaryota</taxon>
        <taxon>Metazoa</taxon>
        <taxon>Spiralia</taxon>
        <taxon>Lophotrochozoa</taxon>
        <taxon>Mollusca</taxon>
        <taxon>Gastropoda</taxon>
        <taxon>Heterobranchia</taxon>
        <taxon>Euthyneura</taxon>
        <taxon>Panpulmonata</taxon>
        <taxon>Hygrophila</taxon>
        <taxon>Lymnaeoidea</taxon>
        <taxon>Lymnaeidae</taxon>
        <taxon>Lymnaea</taxon>
    </lineage>
</organism>
<dbReference type="Proteomes" id="UP001497497">
    <property type="component" value="Unassembled WGS sequence"/>
</dbReference>
<evidence type="ECO:0000313" key="2">
    <source>
        <dbReference type="EMBL" id="CAL1528225.1"/>
    </source>
</evidence>
<evidence type="ECO:0000256" key="1">
    <source>
        <dbReference type="SAM" id="SignalP"/>
    </source>
</evidence>
<reference evidence="2 3" key="1">
    <citation type="submission" date="2024-04" db="EMBL/GenBank/DDBJ databases">
        <authorList>
            <consortium name="Genoscope - CEA"/>
            <person name="William W."/>
        </authorList>
    </citation>
    <scope>NUCLEOTIDE SEQUENCE [LARGE SCALE GENOMIC DNA]</scope>
</reference>
<accession>A0AAV2H3R3</accession>
<dbReference type="Gene3D" id="2.60.40.10">
    <property type="entry name" value="Immunoglobulins"/>
    <property type="match status" value="1"/>
</dbReference>
<keyword evidence="3" id="KW-1185">Reference proteome</keyword>
<evidence type="ECO:0000313" key="3">
    <source>
        <dbReference type="Proteomes" id="UP001497497"/>
    </source>
</evidence>